<evidence type="ECO:0000313" key="3">
    <source>
        <dbReference type="Proteomes" id="UP000002199"/>
    </source>
</evidence>
<dbReference type="PANTHER" id="PTHR10291:SF43">
    <property type="entry name" value="DEHYDRODOLICHYL DIPHOSPHATE SYNTHASE COMPLEX SUBUNIT DHDDS"/>
    <property type="match status" value="1"/>
</dbReference>
<proteinExistence type="predicted"/>
<dbReference type="SUPFAM" id="SSF64005">
    <property type="entry name" value="Undecaprenyl diphosphate synthase"/>
    <property type="match status" value="1"/>
</dbReference>
<dbReference type="KEGG" id="afu:AF_0707"/>
<keyword evidence="3" id="KW-1185">Reference proteome</keyword>
<organism evidence="2 3">
    <name type="scientific">Archaeoglobus fulgidus (strain ATCC 49558 / DSM 4304 / JCM 9628 / NBRC 100126 / VC-16)</name>
    <dbReference type="NCBI Taxonomy" id="224325"/>
    <lineage>
        <taxon>Archaea</taxon>
        <taxon>Methanobacteriati</taxon>
        <taxon>Methanobacteriota</taxon>
        <taxon>Archaeoglobi</taxon>
        <taxon>Archaeoglobales</taxon>
        <taxon>Archaeoglobaceae</taxon>
        <taxon>Archaeoglobus</taxon>
    </lineage>
</organism>
<dbReference type="PhylomeDB" id="O29551"/>
<dbReference type="eggNOG" id="arCOG01532">
    <property type="taxonomic scope" value="Archaea"/>
</dbReference>
<dbReference type="SMR" id="O29551"/>
<name>O29551_ARCFU</name>
<dbReference type="InterPro" id="IPR036424">
    <property type="entry name" value="UPP_synth-like_sf"/>
</dbReference>
<protein>
    <recommendedName>
        <fullName evidence="4">Di-trans,poly-cis-decaprenylcistransferase</fullName>
    </recommendedName>
</protein>
<dbReference type="Pfam" id="PF01255">
    <property type="entry name" value="Prenyltransf"/>
    <property type="match status" value="1"/>
</dbReference>
<dbReference type="HOGENOM" id="CLU_038505_2_1_2"/>
<evidence type="ECO:0000256" key="1">
    <source>
        <dbReference type="ARBA" id="ARBA00022679"/>
    </source>
</evidence>
<dbReference type="InterPro" id="IPR001441">
    <property type="entry name" value="UPP_synth-like"/>
</dbReference>
<dbReference type="GO" id="GO:0016094">
    <property type="term" value="P:polyprenol biosynthetic process"/>
    <property type="evidence" value="ECO:0007669"/>
    <property type="project" value="TreeGrafter"/>
</dbReference>
<accession>O29551</accession>
<dbReference type="PANTHER" id="PTHR10291">
    <property type="entry name" value="DEHYDRODOLICHYL DIPHOSPHATE SYNTHASE FAMILY MEMBER"/>
    <property type="match status" value="1"/>
</dbReference>
<gene>
    <name evidence="2" type="ordered locus">AF_0707</name>
</gene>
<dbReference type="EMBL" id="AE000782">
    <property type="protein sequence ID" value="AAB90534.1"/>
    <property type="molecule type" value="Genomic_DNA"/>
</dbReference>
<evidence type="ECO:0008006" key="4">
    <source>
        <dbReference type="Google" id="ProtNLM"/>
    </source>
</evidence>
<dbReference type="Proteomes" id="UP000002199">
    <property type="component" value="Chromosome"/>
</dbReference>
<sequence>MLQAPKLDASGKVKYSLHLNFDEMLLRIYEKLLEREIQKVPKHIVVVTNSIGEGFLNLAKWCRKFGVDEITICGNTQIDESFFDGFKLRIIRNGSVEEKDGLKPTINILTFTGREEIINVVRKVAKMVERGELEVDEVDENLFEKFLTIKSPPDMIIKAGNDIPDFLIWQGIYAELYFADIDWQNLRYADFLRILREYQRRERRYGR</sequence>
<dbReference type="STRING" id="224325.AF_0707"/>
<dbReference type="GO" id="GO:0045547">
    <property type="term" value="F:ditrans,polycis-polyprenyl diphosphate synthase [(2E,6E)-farnesyl diphosphate specific] activity"/>
    <property type="evidence" value="ECO:0007669"/>
    <property type="project" value="TreeGrafter"/>
</dbReference>
<dbReference type="PaxDb" id="224325-AF_0707"/>
<evidence type="ECO:0000313" key="2">
    <source>
        <dbReference type="EMBL" id="AAB90534.1"/>
    </source>
</evidence>
<keyword evidence="1" id="KW-0808">Transferase</keyword>
<reference evidence="2 3" key="1">
    <citation type="journal article" date="1997" name="Nature">
        <title>The complete genome sequence of the hyperthermophilic, sulphate-reducing archaeon Archaeoglobus fulgidus.</title>
        <authorList>
            <person name="Klenk H.P."/>
            <person name="Clayton R.A."/>
            <person name="Tomb J."/>
            <person name="White O."/>
            <person name="Nelson K.E."/>
            <person name="Ketchum K.A."/>
            <person name="Dodson R.J."/>
            <person name="Gwinn M."/>
            <person name="Hickey E.K."/>
            <person name="Peterson J.D."/>
            <person name="Richardson D.L."/>
            <person name="Kerlavage A.R."/>
            <person name="Graham D.E."/>
            <person name="Kyrpides N.C."/>
            <person name="Fleischmann R.D."/>
            <person name="Quackenbush J."/>
            <person name="Lee N.H."/>
            <person name="Sutton G.G."/>
            <person name="Gill S."/>
            <person name="Kirkness E.F."/>
            <person name="Dougherty B.A."/>
            <person name="McKenney K."/>
            <person name="Adams M.D."/>
            <person name="Loftus B."/>
            <person name="Peterson S."/>
            <person name="Reich C.I."/>
            <person name="McNeil L.K."/>
            <person name="Badger J.H."/>
            <person name="Glodek A."/>
            <person name="Zhou L."/>
            <person name="Overbeek R."/>
            <person name="Gocayne J.D."/>
            <person name="Weidman J.F."/>
            <person name="McDonald L."/>
            <person name="Utterback T."/>
            <person name="Cotton M.D."/>
            <person name="Spriggs T."/>
            <person name="Artiach P."/>
            <person name="Kaine B.P."/>
            <person name="Sykes S.M."/>
            <person name="Sadow P.W."/>
            <person name="D'Andrea K.P."/>
            <person name="Bowman C."/>
            <person name="Fujii C."/>
            <person name="Garland S.A."/>
            <person name="Mason T.M."/>
            <person name="Olsen G.J."/>
            <person name="Fraser C.M."/>
            <person name="Smith H.O."/>
            <person name="Woese C.R."/>
            <person name="Venter J.C."/>
        </authorList>
    </citation>
    <scope>NUCLEOTIDE SEQUENCE [LARGE SCALE GENOMIC DNA]</scope>
    <source>
        <strain evidence="3">ATCC 49558 / DSM 4304 / JCM 9628 / NBRC 100126 / VC-16</strain>
    </source>
</reference>
<dbReference type="EnsemblBacteria" id="AAB90534">
    <property type="protein sequence ID" value="AAB90534"/>
    <property type="gene ID" value="AF_0707"/>
</dbReference>
<dbReference type="AlphaFoldDB" id="O29551"/>
<dbReference type="PIR" id="C69338">
    <property type="entry name" value="C69338"/>
</dbReference>
<dbReference type="Gene3D" id="3.40.1180.10">
    <property type="entry name" value="Decaprenyl diphosphate synthase-like"/>
    <property type="match status" value="1"/>
</dbReference>